<dbReference type="Proteomes" id="UP000323439">
    <property type="component" value="Unassembled WGS sequence"/>
</dbReference>
<name>A0A1G5WY94_9EURY</name>
<evidence type="ECO:0000313" key="1">
    <source>
        <dbReference type="EMBL" id="SDA62636.1"/>
    </source>
</evidence>
<dbReference type="AlphaFoldDB" id="A0A1G5WY94"/>
<gene>
    <name evidence="1" type="ORF">SAMN02910315_01769</name>
</gene>
<reference evidence="1 2" key="1">
    <citation type="submission" date="2016-10" db="EMBL/GenBank/DDBJ databases">
        <authorList>
            <person name="Varghese N."/>
            <person name="Submissions S."/>
        </authorList>
    </citation>
    <scope>NUCLEOTIDE SEQUENCE [LARGE SCALE GENOMIC DNA]</scope>
    <source>
        <strain evidence="1 2">DSM 16643</strain>
    </source>
</reference>
<dbReference type="EMBL" id="FMXB01000014">
    <property type="protein sequence ID" value="SDA62636.1"/>
    <property type="molecule type" value="Genomic_DNA"/>
</dbReference>
<protein>
    <submittedName>
        <fullName evidence="1">Uncharacterized protein</fullName>
    </submittedName>
</protein>
<evidence type="ECO:0000313" key="2">
    <source>
        <dbReference type="Proteomes" id="UP000323439"/>
    </source>
</evidence>
<keyword evidence="2" id="KW-1185">Reference proteome</keyword>
<dbReference type="RefSeq" id="WP_149732292.1">
    <property type="nucleotide sequence ID" value="NZ_FMXB01000014.1"/>
</dbReference>
<dbReference type="Gene3D" id="3.80.30.10">
    <property type="entry name" value="pyruvate-formate lyase- activating enzyme"/>
    <property type="match status" value="1"/>
</dbReference>
<organism evidence="1 2">
    <name type="scientific">Methanobrevibacter millerae</name>
    <dbReference type="NCBI Taxonomy" id="230361"/>
    <lineage>
        <taxon>Archaea</taxon>
        <taxon>Methanobacteriati</taxon>
        <taxon>Methanobacteriota</taxon>
        <taxon>Methanomada group</taxon>
        <taxon>Methanobacteria</taxon>
        <taxon>Methanobacteriales</taxon>
        <taxon>Methanobacteriaceae</taxon>
        <taxon>Methanobrevibacter</taxon>
    </lineage>
</organism>
<sequence length="108" mass="12733">MLNPENAKNVLGGNIIQFLSNLDFLDLSKVTFRILVNKYSLADTKEISDLIKQYSPKKIEIFKLHNLAKRKYELLEKDFYSERVTDSQISDFKNQLQKIFENVEIIEF</sequence>
<accession>A0A1G5WY94</accession>
<proteinExistence type="predicted"/>